<evidence type="ECO:0000256" key="10">
    <source>
        <dbReference type="ARBA" id="ARBA00023173"/>
    </source>
</evidence>
<evidence type="ECO:0000256" key="14">
    <source>
        <dbReference type="ARBA" id="ARBA00023303"/>
    </source>
</evidence>
<proteinExistence type="predicted"/>
<dbReference type="RefSeq" id="XP_032800963.1">
    <property type="nucleotide sequence ID" value="XM_032945072.1"/>
</dbReference>
<dbReference type="GO" id="GO:0004888">
    <property type="term" value="F:transmembrane signaling receptor activity"/>
    <property type="evidence" value="ECO:0007669"/>
    <property type="project" value="InterPro"/>
</dbReference>
<evidence type="ECO:0000313" key="21">
    <source>
        <dbReference type="RefSeq" id="XP_032800963.1"/>
    </source>
</evidence>
<keyword evidence="14" id="KW-0407">Ion channel</keyword>
<evidence type="ECO:0000256" key="8">
    <source>
        <dbReference type="ARBA" id="ARBA00023136"/>
    </source>
</evidence>
<feature type="compositionally biased region" description="Basic and acidic residues" evidence="17">
    <location>
        <begin position="174"/>
        <end position="206"/>
    </location>
</feature>
<keyword evidence="2" id="KW-1003">Cell membrane</keyword>
<evidence type="ECO:0000313" key="20">
    <source>
        <dbReference type="Proteomes" id="UP001318040"/>
    </source>
</evidence>
<comment type="subcellular location">
    <subcellularLocation>
        <location evidence="16">Postsynaptic cell membrane</location>
        <topology evidence="16">Multi-pass membrane protein</topology>
    </subcellularLocation>
</comment>
<dbReference type="PANTHER" id="PTHR18945">
    <property type="entry name" value="NEUROTRANSMITTER GATED ION CHANNEL"/>
    <property type="match status" value="1"/>
</dbReference>
<evidence type="ECO:0000256" key="17">
    <source>
        <dbReference type="SAM" id="MobiDB-lite"/>
    </source>
</evidence>
<keyword evidence="13" id="KW-0628">Postsynaptic cell membrane</keyword>
<evidence type="ECO:0000256" key="18">
    <source>
        <dbReference type="SAM" id="Phobius"/>
    </source>
</evidence>
<keyword evidence="1" id="KW-0813">Transport</keyword>
<keyword evidence="5 18" id="KW-1133">Transmembrane helix</keyword>
<keyword evidence="12" id="KW-0868">Chloride</keyword>
<evidence type="ECO:0000256" key="12">
    <source>
        <dbReference type="ARBA" id="ARBA00023214"/>
    </source>
</evidence>
<dbReference type="FunFam" id="1.20.58.390:FF:000005">
    <property type="entry name" value="Putative gamma-aminobutyric acid receptor subunit rho-2-like"/>
    <property type="match status" value="1"/>
</dbReference>
<evidence type="ECO:0000256" key="13">
    <source>
        <dbReference type="ARBA" id="ARBA00023257"/>
    </source>
</evidence>
<dbReference type="InterPro" id="IPR006201">
    <property type="entry name" value="Neur_channel"/>
</dbReference>
<dbReference type="PRINTS" id="PR00253">
    <property type="entry name" value="GABAARECEPTR"/>
</dbReference>
<evidence type="ECO:0000256" key="5">
    <source>
        <dbReference type="ARBA" id="ARBA00022989"/>
    </source>
</evidence>
<dbReference type="InterPro" id="IPR038050">
    <property type="entry name" value="Neuro_actylchol_rec"/>
</dbReference>
<evidence type="ECO:0000256" key="15">
    <source>
        <dbReference type="ARBA" id="ARBA00024167"/>
    </source>
</evidence>
<dbReference type="AlphaFoldDB" id="A0AAJ7WLI6"/>
<feature type="transmembrane region" description="Helical" evidence="18">
    <location>
        <begin position="20"/>
        <end position="40"/>
    </location>
</feature>
<evidence type="ECO:0000256" key="7">
    <source>
        <dbReference type="ARBA" id="ARBA00023065"/>
    </source>
</evidence>
<evidence type="ECO:0000256" key="9">
    <source>
        <dbReference type="ARBA" id="ARBA00023157"/>
    </source>
</evidence>
<dbReference type="Pfam" id="PF02932">
    <property type="entry name" value="Neur_chan_memb"/>
    <property type="match status" value="1"/>
</dbReference>
<sequence length="247" mass="26521">MVMLSWVSFWIDRRAVPARVPLGITTVLTMSTIITGVNASMPRVSYVKAVDVYLWASFVFVFLSVLEYAAINYLSTPSASADAAAAAGNAAGPFTTVDTAKEQLSVLCACTVRPPYPAFETFDLDLDLDADLDLDPSIALNTMGMVLRAPPPRRPPPPPHLPATGTGGDGDDGILPRDGRPGDGRPGDGRRGDGRRGDGCRGDGRAGQRPLGSSSSSPTHPIDWYSRTLFPATFLLFNVVYWVSYWD</sequence>
<feature type="transmembrane region" description="Helical" evidence="18">
    <location>
        <begin position="224"/>
        <end position="243"/>
    </location>
</feature>
<keyword evidence="20" id="KW-1185">Reference proteome</keyword>
<evidence type="ECO:0000256" key="3">
    <source>
        <dbReference type="ARBA" id="ARBA00022692"/>
    </source>
</evidence>
<dbReference type="InterPro" id="IPR006028">
    <property type="entry name" value="GABAA/Glycine_rcpt"/>
</dbReference>
<dbReference type="SUPFAM" id="SSF90112">
    <property type="entry name" value="Neurotransmitter-gated ion-channel transmembrane pore"/>
    <property type="match status" value="1"/>
</dbReference>
<feature type="compositionally biased region" description="Pro residues" evidence="17">
    <location>
        <begin position="149"/>
        <end position="161"/>
    </location>
</feature>
<dbReference type="Proteomes" id="UP001318040">
    <property type="component" value="Unplaced"/>
</dbReference>
<name>A0AAJ7WLI6_PETMA</name>
<feature type="domain" description="Neurotransmitter-gated ion-channel transmembrane" evidence="19">
    <location>
        <begin position="1"/>
        <end position="78"/>
    </location>
</feature>
<dbReference type="InterPro" id="IPR036719">
    <property type="entry name" value="Neuro-gated_channel_TM_sf"/>
</dbReference>
<dbReference type="GO" id="GO:0034707">
    <property type="term" value="C:chloride channel complex"/>
    <property type="evidence" value="ECO:0007669"/>
    <property type="project" value="UniProtKB-KW"/>
</dbReference>
<evidence type="ECO:0000256" key="11">
    <source>
        <dbReference type="ARBA" id="ARBA00023180"/>
    </source>
</evidence>
<dbReference type="Gene3D" id="1.20.58.390">
    <property type="entry name" value="Neurotransmitter-gated ion-channel transmembrane domain"/>
    <property type="match status" value="1"/>
</dbReference>
<evidence type="ECO:0000256" key="1">
    <source>
        <dbReference type="ARBA" id="ARBA00022448"/>
    </source>
</evidence>
<feature type="transmembrane region" description="Helical" evidence="18">
    <location>
        <begin position="52"/>
        <end position="71"/>
    </location>
</feature>
<dbReference type="GO" id="GO:0005254">
    <property type="term" value="F:chloride channel activity"/>
    <property type="evidence" value="ECO:0007669"/>
    <property type="project" value="UniProtKB-KW"/>
</dbReference>
<keyword evidence="7" id="KW-0406">Ion transport</keyword>
<reference evidence="21" key="1">
    <citation type="submission" date="2025-08" db="UniProtKB">
        <authorList>
            <consortium name="RefSeq"/>
        </authorList>
    </citation>
    <scope>IDENTIFICATION</scope>
    <source>
        <tissue evidence="21">Sperm</tissue>
    </source>
</reference>
<keyword evidence="9" id="KW-1015">Disulfide bond</keyword>
<evidence type="ECO:0000256" key="6">
    <source>
        <dbReference type="ARBA" id="ARBA00023018"/>
    </source>
</evidence>
<protein>
    <submittedName>
        <fullName evidence="21">Gamma-aminobutyric acid receptor subunit rho-1-like</fullName>
    </submittedName>
</protein>
<keyword evidence="3 18" id="KW-0812">Transmembrane</keyword>
<evidence type="ECO:0000256" key="2">
    <source>
        <dbReference type="ARBA" id="ARBA00022475"/>
    </source>
</evidence>
<evidence type="ECO:0000259" key="19">
    <source>
        <dbReference type="Pfam" id="PF02932"/>
    </source>
</evidence>
<feature type="region of interest" description="Disordered" evidence="17">
    <location>
        <begin position="146"/>
        <end position="222"/>
    </location>
</feature>
<accession>A0AAJ7WLI6</accession>
<dbReference type="GO" id="GO:0045211">
    <property type="term" value="C:postsynaptic membrane"/>
    <property type="evidence" value="ECO:0007669"/>
    <property type="project" value="UniProtKB-SubCell"/>
</dbReference>
<organism evidence="20 21">
    <name type="scientific">Petromyzon marinus</name>
    <name type="common">Sea lamprey</name>
    <dbReference type="NCBI Taxonomy" id="7757"/>
    <lineage>
        <taxon>Eukaryota</taxon>
        <taxon>Metazoa</taxon>
        <taxon>Chordata</taxon>
        <taxon>Craniata</taxon>
        <taxon>Vertebrata</taxon>
        <taxon>Cyclostomata</taxon>
        <taxon>Hyperoartia</taxon>
        <taxon>Petromyzontiformes</taxon>
        <taxon>Petromyzontidae</taxon>
        <taxon>Petromyzon</taxon>
    </lineage>
</organism>
<keyword evidence="10" id="KW-0869">Chloride channel</keyword>
<evidence type="ECO:0000256" key="4">
    <source>
        <dbReference type="ARBA" id="ARBA00022729"/>
    </source>
</evidence>
<dbReference type="KEGG" id="pmrn:116937925"/>
<gene>
    <name evidence="21" type="primary">LOC116937925</name>
</gene>
<keyword evidence="4" id="KW-0732">Signal</keyword>
<keyword evidence="11" id="KW-0325">Glycoprotein</keyword>
<evidence type="ECO:0000256" key="16">
    <source>
        <dbReference type="ARBA" id="ARBA00034104"/>
    </source>
</evidence>
<keyword evidence="8 18" id="KW-0472">Membrane</keyword>
<comment type="catalytic activity">
    <reaction evidence="15">
        <text>chloride(in) = chloride(out)</text>
        <dbReference type="Rhea" id="RHEA:29823"/>
        <dbReference type="ChEBI" id="CHEBI:17996"/>
    </reaction>
</comment>
<dbReference type="InterPro" id="IPR006029">
    <property type="entry name" value="Neurotrans-gated_channel_TM"/>
</dbReference>
<keyword evidence="6" id="KW-0770">Synapse</keyword>